<dbReference type="RefSeq" id="WP_007200338.1">
    <property type="nucleotide sequence ID" value="NZ_AKKV01000008.1"/>
</dbReference>
<dbReference type="STRING" id="1196324.A374_01159"/>
<gene>
    <name evidence="1" type="ORF">A374_01159</name>
</gene>
<accession>I8AN94</accession>
<sequence length="110" mass="12564">METSLGESQYSSFVIDIKTEEMLTIIQHLRKIANELMTNANPCLEILAHTNFYHEGAAKSTMKAYNSAISKMNELLKVYSHAGQLMDYYVQKMIDKDEELAKIFNGHSKD</sequence>
<reference evidence="1 2" key="1">
    <citation type="journal article" date="2012" name="J. Bacteriol.">
        <title>Genome of Bacillus macauensis ZFHKF-1, a Long-Chain-Forming Bacterium.</title>
        <authorList>
            <person name="Cai L."/>
            <person name="Zhang T."/>
        </authorList>
    </citation>
    <scope>NUCLEOTIDE SEQUENCE [LARGE SCALE GENOMIC DNA]</scope>
    <source>
        <strain evidence="1 2">ZFHKF-1</strain>
    </source>
</reference>
<organism evidence="1 2">
    <name type="scientific">Fictibacillus macauensis ZFHKF-1</name>
    <dbReference type="NCBI Taxonomy" id="1196324"/>
    <lineage>
        <taxon>Bacteria</taxon>
        <taxon>Bacillati</taxon>
        <taxon>Bacillota</taxon>
        <taxon>Bacilli</taxon>
        <taxon>Bacillales</taxon>
        <taxon>Fictibacillaceae</taxon>
        <taxon>Fictibacillus</taxon>
    </lineage>
</organism>
<dbReference type="AlphaFoldDB" id="I8AN94"/>
<keyword evidence="2" id="KW-1185">Reference proteome</keyword>
<dbReference type="Proteomes" id="UP000004080">
    <property type="component" value="Unassembled WGS sequence"/>
</dbReference>
<dbReference type="PATRIC" id="fig|1196324.3.peg.230"/>
<protein>
    <submittedName>
        <fullName evidence="1">Uncharacterized protein</fullName>
    </submittedName>
</protein>
<comment type="caution">
    <text evidence="1">The sequence shown here is derived from an EMBL/GenBank/DDBJ whole genome shotgun (WGS) entry which is preliminary data.</text>
</comment>
<dbReference type="EMBL" id="AKKV01000008">
    <property type="protein sequence ID" value="EIT87249.1"/>
    <property type="molecule type" value="Genomic_DNA"/>
</dbReference>
<evidence type="ECO:0000313" key="2">
    <source>
        <dbReference type="Proteomes" id="UP000004080"/>
    </source>
</evidence>
<name>I8AN94_9BACL</name>
<proteinExistence type="predicted"/>
<evidence type="ECO:0000313" key="1">
    <source>
        <dbReference type="EMBL" id="EIT87249.1"/>
    </source>
</evidence>